<dbReference type="SUPFAM" id="SSF53850">
    <property type="entry name" value="Periplasmic binding protein-like II"/>
    <property type="match status" value="1"/>
</dbReference>
<name>A0A840MTW5_9PROT</name>
<dbReference type="RefSeq" id="WP_184041055.1">
    <property type="nucleotide sequence ID" value="NZ_JACHHY010000019.1"/>
</dbReference>
<dbReference type="EMBL" id="JACHHY010000019">
    <property type="protein sequence ID" value="MBB5019733.1"/>
    <property type="molecule type" value="Genomic_DNA"/>
</dbReference>
<dbReference type="PANTHER" id="PTHR35936:SF25">
    <property type="entry name" value="ABC TRANSPORTER SUBSTRATE-BINDING PROTEIN"/>
    <property type="match status" value="1"/>
</dbReference>
<organism evidence="3 4">
    <name type="scientific">Chitinivorax tropicus</name>
    <dbReference type="NCBI Taxonomy" id="714531"/>
    <lineage>
        <taxon>Bacteria</taxon>
        <taxon>Pseudomonadati</taxon>
        <taxon>Pseudomonadota</taxon>
        <taxon>Betaproteobacteria</taxon>
        <taxon>Chitinivorax</taxon>
    </lineage>
</organism>
<dbReference type="InterPro" id="IPR001638">
    <property type="entry name" value="Solute-binding_3/MltF_N"/>
</dbReference>
<comment type="caution">
    <text evidence="3">The sequence shown here is derived from an EMBL/GenBank/DDBJ whole genome shotgun (WGS) entry which is preliminary data.</text>
</comment>
<evidence type="ECO:0000256" key="1">
    <source>
        <dbReference type="ARBA" id="ARBA00022729"/>
    </source>
</evidence>
<proteinExistence type="predicted"/>
<dbReference type="AlphaFoldDB" id="A0A840MTW5"/>
<sequence length="240" mass="27071">MIRILLWWLSVGVTAAWAAPPLVGFGLNKPPYVFEQAQTGLEVEIISAAFKAAGIEIKMHFAPQSRLHAQLSAGQIDAIVTTLEQSGVSAYYSDSYLSYQNYAISLTSNKLDIRSQDDLSRYSVTAFQRASQILGDRFHAAILKSPGYTEQAQQRTRNLLLYLGRVDVVVGDKRIFNYFSRDIADQVDTSQAVTFHDIFPPTHYKVGFKNQALRDAFNRGLATIRQDGTYARIEKRYEEY</sequence>
<dbReference type="Pfam" id="PF00497">
    <property type="entry name" value="SBP_bac_3"/>
    <property type="match status" value="1"/>
</dbReference>
<feature type="domain" description="Solute-binding protein family 3/N-terminal" evidence="2">
    <location>
        <begin position="22"/>
        <end position="239"/>
    </location>
</feature>
<dbReference type="Proteomes" id="UP000575898">
    <property type="component" value="Unassembled WGS sequence"/>
</dbReference>
<evidence type="ECO:0000259" key="2">
    <source>
        <dbReference type="SMART" id="SM00062"/>
    </source>
</evidence>
<evidence type="ECO:0000313" key="3">
    <source>
        <dbReference type="EMBL" id="MBB5019733.1"/>
    </source>
</evidence>
<keyword evidence="4" id="KW-1185">Reference proteome</keyword>
<reference evidence="3 4" key="1">
    <citation type="submission" date="2020-08" db="EMBL/GenBank/DDBJ databases">
        <title>Genomic Encyclopedia of Type Strains, Phase IV (KMG-IV): sequencing the most valuable type-strain genomes for metagenomic binning, comparative biology and taxonomic classification.</title>
        <authorList>
            <person name="Goeker M."/>
        </authorList>
    </citation>
    <scope>NUCLEOTIDE SEQUENCE [LARGE SCALE GENOMIC DNA]</scope>
    <source>
        <strain evidence="3 4">DSM 27165</strain>
    </source>
</reference>
<accession>A0A840MTW5</accession>
<evidence type="ECO:0000313" key="4">
    <source>
        <dbReference type="Proteomes" id="UP000575898"/>
    </source>
</evidence>
<keyword evidence="1" id="KW-0732">Signal</keyword>
<dbReference type="Gene3D" id="3.40.190.10">
    <property type="entry name" value="Periplasmic binding protein-like II"/>
    <property type="match status" value="2"/>
</dbReference>
<protein>
    <submittedName>
        <fullName evidence="3">Polar amino acid transport system substrate-binding protein</fullName>
    </submittedName>
</protein>
<dbReference type="SMART" id="SM00062">
    <property type="entry name" value="PBPb"/>
    <property type="match status" value="1"/>
</dbReference>
<gene>
    <name evidence="3" type="ORF">HNQ59_003041</name>
</gene>
<dbReference type="PANTHER" id="PTHR35936">
    <property type="entry name" value="MEMBRANE-BOUND LYTIC MUREIN TRANSGLYCOSYLASE F"/>
    <property type="match status" value="1"/>
</dbReference>